<protein>
    <submittedName>
        <fullName evidence="1">Transposase</fullName>
    </submittedName>
</protein>
<gene>
    <name evidence="1" type="ORF">BCS90_26435</name>
</gene>
<keyword evidence="1" id="KW-0614">Plasmid</keyword>
<evidence type="ECO:0000313" key="2">
    <source>
        <dbReference type="Proteomes" id="UP000235310"/>
    </source>
</evidence>
<dbReference type="EMBL" id="CP170595">
    <property type="protein sequence ID" value="XNH97239.1"/>
    <property type="molecule type" value="Genomic_DNA"/>
</dbReference>
<dbReference type="Proteomes" id="UP000235310">
    <property type="component" value="Plasmid unnamed5"/>
</dbReference>
<accession>A0ACD5G7A1</accession>
<reference evidence="1 2" key="1">
    <citation type="journal article" date="2018" name="Nature">
        <title>A major lineage of non-tailed dsDNA viruses as unrecognized killers of marine bacteria.</title>
        <authorList>
            <person name="Kauffman K.M."/>
            <person name="Hussain F.A."/>
            <person name="Yang J."/>
            <person name="Arevalo P."/>
            <person name="Brown J.M."/>
            <person name="Chang W.K."/>
            <person name="VanInsberghe D."/>
            <person name="Elsherbini J."/>
            <person name="Sharma R.S."/>
            <person name="Cutler M.B."/>
            <person name="Kelly L."/>
            <person name="Polz M.F."/>
        </authorList>
    </citation>
    <scope>NUCLEOTIDE SEQUENCE [LARGE SCALE GENOMIC DNA]</scope>
    <source>
        <strain evidence="1 2">10N.222.46.E12</strain>
    </source>
</reference>
<evidence type="ECO:0000313" key="1">
    <source>
        <dbReference type="EMBL" id="XNH97239.1"/>
    </source>
</evidence>
<organism evidence="1 2">
    <name type="scientific">Vibrio cyclitrophicus</name>
    <dbReference type="NCBI Taxonomy" id="47951"/>
    <lineage>
        <taxon>Bacteria</taxon>
        <taxon>Pseudomonadati</taxon>
        <taxon>Pseudomonadota</taxon>
        <taxon>Gammaproteobacteria</taxon>
        <taxon>Vibrionales</taxon>
        <taxon>Vibrionaceae</taxon>
        <taxon>Vibrio</taxon>
    </lineage>
</organism>
<geneLocation type="plasmid" evidence="1 2">
    <name>unnamed5</name>
</geneLocation>
<sequence>MHNKLQTLIYFEGVGEVTPFILYANLGDGTQFTNSRQASAFIRLTPLQYSSFGELMMKGH</sequence>
<name>A0ACD5G7A1_9VIBR</name>
<proteinExistence type="predicted"/>